<dbReference type="KEGG" id="psac:PSM36_1458"/>
<sequence>MKKLTIYFLIVHTIMLLITGSGIWFILNKFFPETMVDYYFIIPLFFYLMGLIFIFQFRRTPVDEPKKMVNLYMLMRMIKIFMSVILILIYWFLDKPHIRNFAIIFIIFYLVNLIWETYIYIRMELYFKYKDKQQKNSRKDIEL</sequence>
<protein>
    <submittedName>
        <fullName evidence="2">Putative membrane protein</fullName>
    </submittedName>
</protein>
<name>A0A1R3SZE8_9BACT</name>
<keyword evidence="1" id="KW-1133">Transmembrane helix</keyword>
<keyword evidence="3" id="KW-1185">Reference proteome</keyword>
<evidence type="ECO:0000256" key="1">
    <source>
        <dbReference type="SAM" id="Phobius"/>
    </source>
</evidence>
<accession>A0A1R3SZE8</accession>
<organism evidence="2 3">
    <name type="scientific">Proteiniphilum saccharofermentans</name>
    <dbReference type="NCBI Taxonomy" id="1642647"/>
    <lineage>
        <taxon>Bacteria</taxon>
        <taxon>Pseudomonadati</taxon>
        <taxon>Bacteroidota</taxon>
        <taxon>Bacteroidia</taxon>
        <taxon>Bacteroidales</taxon>
        <taxon>Dysgonomonadaceae</taxon>
        <taxon>Proteiniphilum</taxon>
    </lineage>
</organism>
<dbReference type="Proteomes" id="UP000187464">
    <property type="component" value="Chromosome I"/>
</dbReference>
<dbReference type="STRING" id="1642647.PSM36_1458"/>
<keyword evidence="1" id="KW-0472">Membrane</keyword>
<keyword evidence="1" id="KW-0812">Transmembrane</keyword>
<dbReference type="AlphaFoldDB" id="A0A1R3SZE8"/>
<feature type="transmembrane region" description="Helical" evidence="1">
    <location>
        <begin position="38"/>
        <end position="57"/>
    </location>
</feature>
<evidence type="ECO:0000313" key="3">
    <source>
        <dbReference type="Proteomes" id="UP000187464"/>
    </source>
</evidence>
<proteinExistence type="predicted"/>
<gene>
    <name evidence="2" type="ORF">PSM36_1458</name>
</gene>
<feature type="transmembrane region" description="Helical" evidence="1">
    <location>
        <begin position="69"/>
        <end position="92"/>
    </location>
</feature>
<reference evidence="2 3" key="1">
    <citation type="submission" date="2016-08" db="EMBL/GenBank/DDBJ databases">
        <authorList>
            <person name="Seilhamer J.J."/>
        </authorList>
    </citation>
    <scope>NUCLEOTIDE SEQUENCE [LARGE SCALE GENOMIC DNA]</scope>
    <source>
        <strain evidence="2">M3/6</strain>
    </source>
</reference>
<dbReference type="RefSeq" id="WP_139233445.1">
    <property type="nucleotide sequence ID" value="NZ_LT605205.1"/>
</dbReference>
<feature type="transmembrane region" description="Helical" evidence="1">
    <location>
        <begin position="98"/>
        <end position="121"/>
    </location>
</feature>
<dbReference type="EMBL" id="LT605205">
    <property type="protein sequence ID" value="SCD20280.1"/>
    <property type="molecule type" value="Genomic_DNA"/>
</dbReference>
<evidence type="ECO:0000313" key="2">
    <source>
        <dbReference type="EMBL" id="SCD20280.1"/>
    </source>
</evidence>
<feature type="transmembrane region" description="Helical" evidence="1">
    <location>
        <begin position="7"/>
        <end position="26"/>
    </location>
</feature>